<feature type="region of interest" description="Disordered" evidence="7">
    <location>
        <begin position="206"/>
        <end position="243"/>
    </location>
</feature>
<dbReference type="InterPro" id="IPR039425">
    <property type="entry name" value="RNA_pol_sigma-70-like"/>
</dbReference>
<evidence type="ECO:0000256" key="3">
    <source>
        <dbReference type="ARBA" id="ARBA00023082"/>
    </source>
</evidence>
<evidence type="ECO:0000256" key="2">
    <source>
        <dbReference type="ARBA" id="ARBA00023015"/>
    </source>
</evidence>
<keyword evidence="3 6" id="KW-0731">Sigma factor</keyword>
<dbReference type="NCBIfam" id="TIGR02937">
    <property type="entry name" value="sigma70-ECF"/>
    <property type="match status" value="1"/>
</dbReference>
<dbReference type="AlphaFoldDB" id="A0A286RM97"/>
<dbReference type="Pfam" id="PF04542">
    <property type="entry name" value="Sigma70_r2"/>
    <property type="match status" value="1"/>
</dbReference>
<dbReference type="PROSITE" id="PS01063">
    <property type="entry name" value="SIGMA70_ECF"/>
    <property type="match status" value="1"/>
</dbReference>
<evidence type="ECO:0000256" key="6">
    <source>
        <dbReference type="RuleBase" id="RU000716"/>
    </source>
</evidence>
<dbReference type="InterPro" id="IPR013249">
    <property type="entry name" value="RNA_pol_sigma70_r4_t2"/>
</dbReference>
<evidence type="ECO:0000256" key="4">
    <source>
        <dbReference type="ARBA" id="ARBA00023125"/>
    </source>
</evidence>
<keyword evidence="2 6" id="KW-0805">Transcription regulation</keyword>
<dbReference type="InterPro" id="IPR007627">
    <property type="entry name" value="RNA_pol_sigma70_r2"/>
</dbReference>
<organism evidence="10 11">
    <name type="scientific">Thermogutta terrifontis</name>
    <dbReference type="NCBI Taxonomy" id="1331910"/>
    <lineage>
        <taxon>Bacteria</taxon>
        <taxon>Pseudomonadati</taxon>
        <taxon>Planctomycetota</taxon>
        <taxon>Planctomycetia</taxon>
        <taxon>Pirellulales</taxon>
        <taxon>Thermoguttaceae</taxon>
        <taxon>Thermogutta</taxon>
    </lineage>
</organism>
<keyword evidence="5 6" id="KW-0804">Transcription</keyword>
<protein>
    <recommendedName>
        <fullName evidence="6">RNA polymerase sigma factor</fullName>
    </recommendedName>
</protein>
<dbReference type="SUPFAM" id="SSF88659">
    <property type="entry name" value="Sigma3 and sigma4 domains of RNA polymerase sigma factors"/>
    <property type="match status" value="1"/>
</dbReference>
<dbReference type="InterPro" id="IPR000838">
    <property type="entry name" value="RNA_pol_sigma70_ECF_CS"/>
</dbReference>
<dbReference type="SUPFAM" id="SSF88946">
    <property type="entry name" value="Sigma2 domain of RNA polymerase sigma factors"/>
    <property type="match status" value="1"/>
</dbReference>
<feature type="domain" description="RNA polymerase sigma factor 70 region 4 type 2" evidence="9">
    <location>
        <begin position="144"/>
        <end position="196"/>
    </location>
</feature>
<dbReference type="GO" id="GO:0003677">
    <property type="term" value="F:DNA binding"/>
    <property type="evidence" value="ECO:0007669"/>
    <property type="project" value="UniProtKB-KW"/>
</dbReference>
<keyword evidence="11" id="KW-1185">Reference proteome</keyword>
<dbReference type="RefSeq" id="WP_207651739.1">
    <property type="nucleotide sequence ID" value="NZ_CP018477.1"/>
</dbReference>
<dbReference type="InterPro" id="IPR013324">
    <property type="entry name" value="RNA_pol_sigma_r3/r4-like"/>
</dbReference>
<dbReference type="InterPro" id="IPR013325">
    <property type="entry name" value="RNA_pol_sigma_r2"/>
</dbReference>
<feature type="domain" description="RNA polymerase sigma-70 region 2" evidence="8">
    <location>
        <begin position="35"/>
        <end position="103"/>
    </location>
</feature>
<dbReference type="PANTHER" id="PTHR43133:SF8">
    <property type="entry name" value="RNA POLYMERASE SIGMA FACTOR HI_1459-RELATED"/>
    <property type="match status" value="1"/>
</dbReference>
<dbReference type="Gene3D" id="1.10.1740.10">
    <property type="match status" value="1"/>
</dbReference>
<accession>A0A286RM97</accession>
<evidence type="ECO:0000259" key="8">
    <source>
        <dbReference type="Pfam" id="PF04542"/>
    </source>
</evidence>
<dbReference type="Gene3D" id="1.10.10.10">
    <property type="entry name" value="Winged helix-like DNA-binding domain superfamily/Winged helix DNA-binding domain"/>
    <property type="match status" value="1"/>
</dbReference>
<evidence type="ECO:0000256" key="7">
    <source>
        <dbReference type="SAM" id="MobiDB-lite"/>
    </source>
</evidence>
<dbReference type="InterPro" id="IPR014284">
    <property type="entry name" value="RNA_pol_sigma-70_dom"/>
</dbReference>
<proteinExistence type="inferred from homology"/>
<keyword evidence="4 6" id="KW-0238">DNA-binding</keyword>
<reference evidence="10 11" key="1">
    <citation type="journal article" name="Front. Microbiol.">
        <title>Sugar Metabolism of the First Thermophilic Planctomycete Thermogutta terrifontis: Comparative Genomic and Transcriptomic Approaches.</title>
        <authorList>
            <person name="Elcheninov A.G."/>
            <person name="Menzel P."/>
            <person name="Gudbergsdottir S.R."/>
            <person name="Slesarev A.I."/>
            <person name="Kadnikov V.V."/>
            <person name="Krogh A."/>
            <person name="Bonch-Osmolovskaya E.A."/>
            <person name="Peng X."/>
            <person name="Kublanov I.V."/>
        </authorList>
    </citation>
    <scope>NUCLEOTIDE SEQUENCE [LARGE SCALE GENOMIC DNA]</scope>
    <source>
        <strain evidence="10 11">R1</strain>
    </source>
</reference>
<dbReference type="PANTHER" id="PTHR43133">
    <property type="entry name" value="RNA POLYMERASE ECF-TYPE SIGMA FACTO"/>
    <property type="match status" value="1"/>
</dbReference>
<dbReference type="KEGG" id="ttf:THTE_4487"/>
<name>A0A286RM97_9BACT</name>
<comment type="similarity">
    <text evidence="1 6">Belongs to the sigma-70 factor family. ECF subfamily.</text>
</comment>
<evidence type="ECO:0000313" key="11">
    <source>
        <dbReference type="Proteomes" id="UP000215086"/>
    </source>
</evidence>
<dbReference type="GO" id="GO:0006352">
    <property type="term" value="P:DNA-templated transcription initiation"/>
    <property type="evidence" value="ECO:0007669"/>
    <property type="project" value="InterPro"/>
</dbReference>
<evidence type="ECO:0000313" key="10">
    <source>
        <dbReference type="EMBL" id="ASV77088.1"/>
    </source>
</evidence>
<dbReference type="GO" id="GO:0016987">
    <property type="term" value="F:sigma factor activity"/>
    <property type="evidence" value="ECO:0007669"/>
    <property type="project" value="UniProtKB-KW"/>
</dbReference>
<gene>
    <name evidence="10" type="ORF">THTE_4487</name>
</gene>
<evidence type="ECO:0000256" key="5">
    <source>
        <dbReference type="ARBA" id="ARBA00023163"/>
    </source>
</evidence>
<dbReference type="Pfam" id="PF08281">
    <property type="entry name" value="Sigma70_r4_2"/>
    <property type="match status" value="1"/>
</dbReference>
<sequence>MAEKDSTAQQTALCDPDVRLMLEVRDGSASAFEELVLRYQSRIIAVLEHLVGNRDQAEDLAQEVFLRVYRARHTYEPSAKFATWLFRIVNNVAMNALRSRARRREQTVPFRPGDSQHFEALDDAIQVPSGQIPARRLDKLEMREVVRLAMESLNERQRMAVLLCKFEGMSYADIAAAMKLSPKAVKSLLSRARTKLREILEPYLQSGQMPPLVGSPPAVVSESGEQRAETAGEDNSPPESDDR</sequence>
<dbReference type="Proteomes" id="UP000215086">
    <property type="component" value="Chromosome"/>
</dbReference>
<dbReference type="InterPro" id="IPR036388">
    <property type="entry name" value="WH-like_DNA-bd_sf"/>
</dbReference>
<dbReference type="CDD" id="cd06171">
    <property type="entry name" value="Sigma70_r4"/>
    <property type="match status" value="1"/>
</dbReference>
<dbReference type="EMBL" id="CP018477">
    <property type="protein sequence ID" value="ASV77088.1"/>
    <property type="molecule type" value="Genomic_DNA"/>
</dbReference>
<evidence type="ECO:0000259" key="9">
    <source>
        <dbReference type="Pfam" id="PF08281"/>
    </source>
</evidence>
<evidence type="ECO:0000256" key="1">
    <source>
        <dbReference type="ARBA" id="ARBA00010641"/>
    </source>
</evidence>